<keyword evidence="5" id="KW-1185">Reference proteome</keyword>
<feature type="domain" description="Phytocyanin" evidence="3">
    <location>
        <begin position="219"/>
        <end position="287"/>
    </location>
</feature>
<dbReference type="InterPro" id="IPR052953">
    <property type="entry name" value="Ser-rich/MCO-related"/>
</dbReference>
<feature type="chain" id="PRO_5013749688" evidence="2">
    <location>
        <begin position="22"/>
        <end position="463"/>
    </location>
</feature>
<accession>A0A286UUG4</accession>
<dbReference type="GO" id="GO:0009055">
    <property type="term" value="F:electron transfer activity"/>
    <property type="evidence" value="ECO:0007669"/>
    <property type="project" value="InterPro"/>
</dbReference>
<dbReference type="AlphaFoldDB" id="A0A286UUG4"/>
<dbReference type="EMBL" id="NBII01000001">
    <property type="protein sequence ID" value="PAV23217.1"/>
    <property type="molecule type" value="Genomic_DNA"/>
</dbReference>
<feature type="region of interest" description="Disordered" evidence="1">
    <location>
        <begin position="417"/>
        <end position="442"/>
    </location>
</feature>
<proteinExistence type="predicted"/>
<dbReference type="PANTHER" id="PTHR34883:SF15">
    <property type="entry name" value="EXTRACELLULAR SERINE-RICH PROTEIN"/>
    <property type="match status" value="1"/>
</dbReference>
<evidence type="ECO:0000256" key="2">
    <source>
        <dbReference type="SAM" id="SignalP"/>
    </source>
</evidence>
<dbReference type="STRING" id="2282107.A0A286UUG4"/>
<dbReference type="PANTHER" id="PTHR34883">
    <property type="entry name" value="SERINE-RICH PROTEIN, PUTATIVE-RELATED-RELATED"/>
    <property type="match status" value="1"/>
</dbReference>
<protein>
    <submittedName>
        <fullName evidence="4">Extracellular serine-rich</fullName>
    </submittedName>
</protein>
<gene>
    <name evidence="4" type="ORF">PNOK_0028500</name>
</gene>
<reference evidence="4 5" key="1">
    <citation type="journal article" date="2017" name="Mol. Ecol.">
        <title>Comparative and population genomic landscape of Phellinus noxius: A hypervariable fungus causing root rot in trees.</title>
        <authorList>
            <person name="Chung C.L."/>
            <person name="Lee T.J."/>
            <person name="Akiba M."/>
            <person name="Lee H.H."/>
            <person name="Kuo T.H."/>
            <person name="Liu D."/>
            <person name="Ke H.M."/>
            <person name="Yokoi T."/>
            <person name="Roa M.B."/>
            <person name="Lu M.J."/>
            <person name="Chang Y.Y."/>
            <person name="Ann P.J."/>
            <person name="Tsai J.N."/>
            <person name="Chen C.Y."/>
            <person name="Tzean S.S."/>
            <person name="Ota Y."/>
            <person name="Hattori T."/>
            <person name="Sahashi N."/>
            <person name="Liou R.F."/>
            <person name="Kikuchi T."/>
            <person name="Tsai I.J."/>
        </authorList>
    </citation>
    <scope>NUCLEOTIDE SEQUENCE [LARGE SCALE GENOMIC DNA]</scope>
    <source>
        <strain evidence="4 5">FFPRI411160</strain>
    </source>
</reference>
<dbReference type="Pfam" id="PF02298">
    <property type="entry name" value="Cu_bind_like"/>
    <property type="match status" value="1"/>
</dbReference>
<sequence>MVAFSALSLSTLLLAAHSALAAPRPDSAIGDEVAVSAPNGTPITDTKELASQTAAEAAASKSSAEAAYQATAMADVTSSSEYVQYTSSSNQYDNSNQYASSSSVDNYNYNQYTTSSLEYNNQYTTSSVEYNQYTTSTSSAYVAANTVSYGSGSSNWGNSGYNDCVQQCIASFGAPAATYTPPTSTDSSDSSSGNGVTHTIIVAPTQGVLRYVPFAVNASVGDTIQFQWNANMHTVTKSSEFELCNKTSDAPFTSGVQNKSFVFTQVVNSTDPTFFYCGVPTHCQKGMFGIINPPNAAGSSSSVDNMMTSISSNSSDVAAWAAYAQKSTSGNAAAAGWGGSIDMAKIPDEAKDVFAENVLYTRTFLGMNKDVLKSDGSVDLGASGGAPIMIPQDISALAAASSSASSVSSATSAGAQASGTGASDAAQSSSVGASTTSGSRKGMKVSSSAVVGLVALGAALFAL</sequence>
<name>A0A286UUG4_9AGAM</name>
<dbReference type="Proteomes" id="UP000217199">
    <property type="component" value="Unassembled WGS sequence"/>
</dbReference>
<dbReference type="InParanoid" id="A0A286UUG4"/>
<organism evidence="4 5">
    <name type="scientific">Pyrrhoderma noxium</name>
    <dbReference type="NCBI Taxonomy" id="2282107"/>
    <lineage>
        <taxon>Eukaryota</taxon>
        <taxon>Fungi</taxon>
        <taxon>Dikarya</taxon>
        <taxon>Basidiomycota</taxon>
        <taxon>Agaricomycotina</taxon>
        <taxon>Agaricomycetes</taxon>
        <taxon>Hymenochaetales</taxon>
        <taxon>Hymenochaetaceae</taxon>
        <taxon>Pyrrhoderma</taxon>
    </lineage>
</organism>
<evidence type="ECO:0000256" key="1">
    <source>
        <dbReference type="SAM" id="MobiDB-lite"/>
    </source>
</evidence>
<comment type="caution">
    <text evidence="4">The sequence shown here is derived from an EMBL/GenBank/DDBJ whole genome shotgun (WGS) entry which is preliminary data.</text>
</comment>
<keyword evidence="2" id="KW-0732">Signal</keyword>
<evidence type="ECO:0000313" key="4">
    <source>
        <dbReference type="EMBL" id="PAV23217.1"/>
    </source>
</evidence>
<dbReference type="SUPFAM" id="SSF49503">
    <property type="entry name" value="Cupredoxins"/>
    <property type="match status" value="1"/>
</dbReference>
<dbReference type="Gene3D" id="2.60.40.420">
    <property type="entry name" value="Cupredoxins - blue copper proteins"/>
    <property type="match status" value="1"/>
</dbReference>
<dbReference type="InterPro" id="IPR003245">
    <property type="entry name" value="Phytocyanin_dom"/>
</dbReference>
<dbReference type="InterPro" id="IPR008972">
    <property type="entry name" value="Cupredoxin"/>
</dbReference>
<feature type="signal peptide" evidence="2">
    <location>
        <begin position="1"/>
        <end position="21"/>
    </location>
</feature>
<evidence type="ECO:0000259" key="3">
    <source>
        <dbReference type="Pfam" id="PF02298"/>
    </source>
</evidence>
<dbReference type="OrthoDB" id="2331100at2759"/>
<evidence type="ECO:0000313" key="5">
    <source>
        <dbReference type="Proteomes" id="UP000217199"/>
    </source>
</evidence>